<evidence type="ECO:0000256" key="1">
    <source>
        <dbReference type="SAM" id="MobiDB-lite"/>
    </source>
</evidence>
<dbReference type="AlphaFoldDB" id="A0A067KJN5"/>
<keyword evidence="3" id="KW-1185">Reference proteome</keyword>
<organism evidence="2 3">
    <name type="scientific">Jatropha curcas</name>
    <name type="common">Barbados nut</name>
    <dbReference type="NCBI Taxonomy" id="180498"/>
    <lineage>
        <taxon>Eukaryota</taxon>
        <taxon>Viridiplantae</taxon>
        <taxon>Streptophyta</taxon>
        <taxon>Embryophyta</taxon>
        <taxon>Tracheophyta</taxon>
        <taxon>Spermatophyta</taxon>
        <taxon>Magnoliopsida</taxon>
        <taxon>eudicotyledons</taxon>
        <taxon>Gunneridae</taxon>
        <taxon>Pentapetalae</taxon>
        <taxon>rosids</taxon>
        <taxon>fabids</taxon>
        <taxon>Malpighiales</taxon>
        <taxon>Euphorbiaceae</taxon>
        <taxon>Crotonoideae</taxon>
        <taxon>Jatropheae</taxon>
        <taxon>Jatropha</taxon>
    </lineage>
</organism>
<feature type="compositionally biased region" description="Low complexity" evidence="1">
    <location>
        <begin position="101"/>
        <end position="113"/>
    </location>
</feature>
<reference evidence="2 3" key="1">
    <citation type="journal article" date="2014" name="PLoS ONE">
        <title>Global Analysis of Gene Expression Profiles in Physic Nut (Jatropha curcas L.) Seedlings Exposed to Salt Stress.</title>
        <authorList>
            <person name="Zhang L."/>
            <person name="Zhang C."/>
            <person name="Wu P."/>
            <person name="Chen Y."/>
            <person name="Li M."/>
            <person name="Jiang H."/>
            <person name="Wu G."/>
        </authorList>
    </citation>
    <scope>NUCLEOTIDE SEQUENCE [LARGE SCALE GENOMIC DNA]</scope>
    <source>
        <strain evidence="3">cv. GZQX0401</strain>
        <tissue evidence="2">Young leaves</tissue>
    </source>
</reference>
<feature type="compositionally biased region" description="Polar residues" evidence="1">
    <location>
        <begin position="114"/>
        <end position="126"/>
    </location>
</feature>
<feature type="region of interest" description="Disordered" evidence="1">
    <location>
        <begin position="50"/>
        <end position="69"/>
    </location>
</feature>
<accession>A0A067KJN5</accession>
<protein>
    <submittedName>
        <fullName evidence="2">Uncharacterized protein</fullName>
    </submittedName>
</protein>
<feature type="region of interest" description="Disordered" evidence="1">
    <location>
        <begin position="97"/>
        <end position="126"/>
    </location>
</feature>
<dbReference type="EMBL" id="KK914435">
    <property type="protein sequence ID" value="KDP36451.1"/>
    <property type="molecule type" value="Genomic_DNA"/>
</dbReference>
<dbReference type="Proteomes" id="UP000027138">
    <property type="component" value="Unassembled WGS sequence"/>
</dbReference>
<sequence>MKDHDLNTFVNKRAVSINENYTTVRERLVSSQAESEAESRIDEASQFYCGSASHASAATSRPPPEHSAEEFSVLRARVDEQERQLAELRAHVMRLFGQPGAGTSSSDSASATDRNVSTSQQQPLPS</sequence>
<proteinExistence type="predicted"/>
<gene>
    <name evidence="2" type="ORF">JCGZ_08581</name>
</gene>
<evidence type="ECO:0000313" key="2">
    <source>
        <dbReference type="EMBL" id="KDP36451.1"/>
    </source>
</evidence>
<evidence type="ECO:0000313" key="3">
    <source>
        <dbReference type="Proteomes" id="UP000027138"/>
    </source>
</evidence>
<name>A0A067KJN5_JATCU</name>